<name>A0A818HQS5_9BILA</name>
<dbReference type="SUPFAM" id="SSF50044">
    <property type="entry name" value="SH3-domain"/>
    <property type="match status" value="1"/>
</dbReference>
<dbReference type="EMBL" id="CAJOBS010001567">
    <property type="protein sequence ID" value="CAF4742197.1"/>
    <property type="molecule type" value="Genomic_DNA"/>
</dbReference>
<protein>
    <recommendedName>
        <fullName evidence="5">SH3 domain-containing protein</fullName>
    </recommendedName>
</protein>
<feature type="region of interest" description="Disordered" evidence="4">
    <location>
        <begin position="1"/>
        <end position="31"/>
    </location>
</feature>
<feature type="compositionally biased region" description="Acidic residues" evidence="4">
    <location>
        <begin position="197"/>
        <end position="213"/>
    </location>
</feature>
<evidence type="ECO:0000259" key="5">
    <source>
        <dbReference type="PROSITE" id="PS50002"/>
    </source>
</evidence>
<feature type="compositionally biased region" description="Polar residues" evidence="4">
    <location>
        <begin position="176"/>
        <end position="193"/>
    </location>
</feature>
<dbReference type="InterPro" id="IPR039687">
    <property type="entry name" value="NPHP1"/>
</dbReference>
<dbReference type="GO" id="GO:0005737">
    <property type="term" value="C:cytoplasm"/>
    <property type="evidence" value="ECO:0007669"/>
    <property type="project" value="TreeGrafter"/>
</dbReference>
<feature type="compositionally biased region" description="Acidic residues" evidence="4">
    <location>
        <begin position="14"/>
        <end position="24"/>
    </location>
</feature>
<dbReference type="GO" id="GO:0005929">
    <property type="term" value="C:cilium"/>
    <property type="evidence" value="ECO:0007669"/>
    <property type="project" value="TreeGrafter"/>
</dbReference>
<dbReference type="InterPro" id="IPR001452">
    <property type="entry name" value="SH3_domain"/>
</dbReference>
<feature type="compositionally biased region" description="Polar residues" evidence="4">
    <location>
        <begin position="149"/>
        <end position="161"/>
    </location>
</feature>
<dbReference type="InterPro" id="IPR036028">
    <property type="entry name" value="SH3-like_dom_sf"/>
</dbReference>
<dbReference type="PROSITE" id="PS50002">
    <property type="entry name" value="SH3"/>
    <property type="match status" value="1"/>
</dbReference>
<feature type="region of interest" description="Disordered" evidence="4">
    <location>
        <begin position="149"/>
        <end position="364"/>
    </location>
</feature>
<evidence type="ECO:0000256" key="1">
    <source>
        <dbReference type="ARBA" id="ARBA00022443"/>
    </source>
</evidence>
<evidence type="ECO:0000313" key="7">
    <source>
        <dbReference type="EMBL" id="CAF4742197.1"/>
    </source>
</evidence>
<keyword evidence="3" id="KW-0175">Coiled coil</keyword>
<dbReference type="PANTHER" id="PTHR15176">
    <property type="entry name" value="NEPHROCYSTIN"/>
    <property type="match status" value="1"/>
</dbReference>
<feature type="compositionally biased region" description="Low complexity" evidence="4">
    <location>
        <begin position="1"/>
        <end position="13"/>
    </location>
</feature>
<sequence length="878" mass="101060">MASTRSFSSYSSETVEDDDEEEESVASPIKTMQQLLDDIDKVKANSKLTLKSFEKIDAGSTKMAANRNKSIEGRRQIKTIIEHIQTLEREMKAMTKESDPNWPAKTFDRTKIDALNTLSNLIDELNRFDQNLVKTTEAVEKTAPVNIQYSKRSSSDETSNGVEDYDSKLPVRDTNKTITPATTIQKRTSSTDKIASDDDDADDEEEDGDDDAVNDNRQLLNELKSRKVLHDDQKRTADTGSSSQTSKSSHANRQPSNINPHEVSQSSPIFQKNAIKLTSTPLSHKKIPADDDDDDDDEDDDDDDEDNDNSSEYTVSDEAEDGVELDELKQARKSIKNVAESESDSPYDNNHAEEDDDSDSADQHVQELREAKYLPGDQFRVLRNFESVYSDDLTINQGEILILIEQQTKNWWLFKNAETQQQGLVSVNHIEALSRAINKELRHRITSPVSPSTLVDIVQSKGYIPSGFIASDLAPLVDDEQYKLFYTLMPTMTDSNLALADITWDYDTDQIHTEKVKYQKILTLQKCSRIPKMKNDKIKVLNYCVRVCLYDGFHIISNIHSIRAFKSKKTKRHHSTQSWIFTKNDDKTFVDEQPKLLIRSNEMDPKTPTYLLMQLSQYCELRTNNERCEIGCGSAMIPIDDNQPSRIRRIKSYNEFLKGGHFDELNVDLDSKYKQYHSMGFKGKLDQQKKARIQFSLEPTDKNSDLLYDYLPVTSMIVPLNLVKIVAIYRHELAYHLEKRSHENVLSSAPLHSKFLSTFYQTLEQPDLINIFNTLCHEHKKLNIAQERQQCILIYESYIYALLFYRKLKPYNFHDGKERRQRKQIIREIMDRLLPSKKNTQPDIAAILLDQSLTEHWKPFTTNEICFSLQKFAYNFVS</sequence>
<feature type="compositionally biased region" description="Polar residues" evidence="4">
    <location>
        <begin position="251"/>
        <end position="282"/>
    </location>
</feature>
<dbReference type="Proteomes" id="UP000663838">
    <property type="component" value="Unassembled WGS sequence"/>
</dbReference>
<evidence type="ECO:0000256" key="3">
    <source>
        <dbReference type="SAM" id="Coils"/>
    </source>
</evidence>
<evidence type="ECO:0000313" key="8">
    <source>
        <dbReference type="Proteomes" id="UP000663865"/>
    </source>
</evidence>
<feature type="compositionally biased region" description="Acidic residues" evidence="4">
    <location>
        <begin position="290"/>
        <end position="325"/>
    </location>
</feature>
<evidence type="ECO:0000256" key="4">
    <source>
        <dbReference type="SAM" id="MobiDB-lite"/>
    </source>
</evidence>
<feature type="coiled-coil region" evidence="3">
    <location>
        <begin position="77"/>
        <end position="138"/>
    </location>
</feature>
<dbReference type="Pfam" id="PF00018">
    <property type="entry name" value="SH3_1"/>
    <property type="match status" value="1"/>
</dbReference>
<gene>
    <name evidence="6" type="ORF">KIK155_LOCUS16459</name>
    <name evidence="7" type="ORF">TOA249_LOCUS19757</name>
</gene>
<dbReference type="PANTHER" id="PTHR15176:SF1">
    <property type="entry name" value="NEPHROCYSTIN-1"/>
    <property type="match status" value="1"/>
</dbReference>
<dbReference type="SMART" id="SM00326">
    <property type="entry name" value="SH3"/>
    <property type="match status" value="1"/>
</dbReference>
<comment type="caution">
    <text evidence="6">The sequence shown here is derived from an EMBL/GenBank/DDBJ whole genome shotgun (WGS) entry which is preliminary data.</text>
</comment>
<feature type="compositionally biased region" description="Basic and acidic residues" evidence="4">
    <location>
        <begin position="223"/>
        <end position="237"/>
    </location>
</feature>
<keyword evidence="1 2" id="KW-0728">SH3 domain</keyword>
<dbReference type="GO" id="GO:0090251">
    <property type="term" value="P:protein localization involved in establishment of planar polarity"/>
    <property type="evidence" value="ECO:0007669"/>
    <property type="project" value="TreeGrafter"/>
</dbReference>
<evidence type="ECO:0000256" key="2">
    <source>
        <dbReference type="PROSITE-ProRule" id="PRU00192"/>
    </source>
</evidence>
<evidence type="ECO:0000313" key="6">
    <source>
        <dbReference type="EMBL" id="CAF3512653.1"/>
    </source>
</evidence>
<dbReference type="Proteomes" id="UP000663865">
    <property type="component" value="Unassembled WGS sequence"/>
</dbReference>
<feature type="compositionally biased region" description="Basic and acidic residues" evidence="4">
    <location>
        <begin position="165"/>
        <end position="175"/>
    </location>
</feature>
<organism evidence="6 8">
    <name type="scientific">Rotaria socialis</name>
    <dbReference type="NCBI Taxonomy" id="392032"/>
    <lineage>
        <taxon>Eukaryota</taxon>
        <taxon>Metazoa</taxon>
        <taxon>Spiralia</taxon>
        <taxon>Gnathifera</taxon>
        <taxon>Rotifera</taxon>
        <taxon>Eurotatoria</taxon>
        <taxon>Bdelloidea</taxon>
        <taxon>Philodinida</taxon>
        <taxon>Philodinidae</taxon>
        <taxon>Rotaria</taxon>
    </lineage>
</organism>
<dbReference type="EMBL" id="CAJNYV010002912">
    <property type="protein sequence ID" value="CAF3512653.1"/>
    <property type="molecule type" value="Genomic_DNA"/>
</dbReference>
<reference evidence="6" key="1">
    <citation type="submission" date="2021-02" db="EMBL/GenBank/DDBJ databases">
        <authorList>
            <person name="Nowell W R."/>
        </authorList>
    </citation>
    <scope>NUCLEOTIDE SEQUENCE</scope>
</reference>
<accession>A0A818HQS5</accession>
<dbReference type="AlphaFoldDB" id="A0A818HQS5"/>
<dbReference type="Gene3D" id="2.30.30.40">
    <property type="entry name" value="SH3 Domains"/>
    <property type="match status" value="1"/>
</dbReference>
<proteinExistence type="predicted"/>
<feature type="domain" description="SH3" evidence="5">
    <location>
        <begin position="374"/>
        <end position="435"/>
    </location>
</feature>